<evidence type="ECO:0000256" key="3">
    <source>
        <dbReference type="ARBA" id="ARBA00022598"/>
    </source>
</evidence>
<protein>
    <recommendedName>
        <fullName evidence="2">serine--tRNA ligase</fullName>
        <ecNumber evidence="2">6.1.1.11</ecNumber>
    </recommendedName>
    <alternativeName>
        <fullName evidence="8">Seryl-tRNA synthetase</fullName>
    </alternativeName>
</protein>
<keyword evidence="6" id="KW-0648">Protein biosynthesis</keyword>
<gene>
    <name evidence="15" type="primary">LOC113788607</name>
</gene>
<evidence type="ECO:0000256" key="11">
    <source>
        <dbReference type="PIRSR" id="PIRSR001529-1"/>
    </source>
</evidence>
<reference evidence="15" key="1">
    <citation type="submission" date="2025-08" db="UniProtKB">
        <authorList>
            <consortium name="RefSeq"/>
        </authorList>
    </citation>
    <scope>IDENTIFICATION</scope>
    <source>
        <strain evidence="15">Airmid</strain>
    </source>
</reference>
<evidence type="ECO:0000256" key="6">
    <source>
        <dbReference type="ARBA" id="ARBA00022917"/>
    </source>
</evidence>
<comment type="catalytic activity">
    <reaction evidence="10">
        <text>tRNA(Ser) + L-serine + ATP = L-seryl-tRNA(Ser) + AMP + diphosphate + H(+)</text>
        <dbReference type="Rhea" id="RHEA:12292"/>
        <dbReference type="Rhea" id="RHEA-COMP:9669"/>
        <dbReference type="Rhea" id="RHEA-COMP:9703"/>
        <dbReference type="ChEBI" id="CHEBI:15378"/>
        <dbReference type="ChEBI" id="CHEBI:30616"/>
        <dbReference type="ChEBI" id="CHEBI:33019"/>
        <dbReference type="ChEBI" id="CHEBI:33384"/>
        <dbReference type="ChEBI" id="CHEBI:78442"/>
        <dbReference type="ChEBI" id="CHEBI:78533"/>
        <dbReference type="ChEBI" id="CHEBI:456215"/>
        <dbReference type="EC" id="6.1.1.11"/>
    </reaction>
</comment>
<keyword evidence="3" id="KW-0436">Ligase</keyword>
<feature type="domain" description="Aminoacyl-transfer RNA synthetases class-II family profile" evidence="13">
    <location>
        <begin position="143"/>
        <end position="419"/>
    </location>
</feature>
<feature type="binding site" evidence="12">
    <location>
        <begin position="357"/>
        <end position="360"/>
    </location>
    <ligand>
        <name>ATP</name>
        <dbReference type="ChEBI" id="CHEBI:30616"/>
    </ligand>
</feature>
<dbReference type="CDD" id="cd00770">
    <property type="entry name" value="SerRS_core"/>
    <property type="match status" value="1"/>
</dbReference>
<name>A0A6P6XPT2_DERPT</name>
<comment type="similarity">
    <text evidence="1">Belongs to the class-II aminoacyl-tRNA synthetase family. Type-1 seryl-tRNA synthetase subfamily.</text>
</comment>
<evidence type="ECO:0000256" key="9">
    <source>
        <dbReference type="ARBA" id="ARBA00047929"/>
    </source>
</evidence>
<keyword evidence="4" id="KW-0547">Nucleotide-binding</keyword>
<feature type="binding site" evidence="12">
    <location>
        <begin position="286"/>
        <end position="289"/>
    </location>
    <ligand>
        <name>ATP</name>
        <dbReference type="ChEBI" id="CHEBI:30616"/>
    </ligand>
</feature>
<evidence type="ECO:0000256" key="12">
    <source>
        <dbReference type="PIRSR" id="PIRSR001529-2"/>
    </source>
</evidence>
<dbReference type="NCBIfam" id="TIGR00414">
    <property type="entry name" value="serS"/>
    <property type="match status" value="1"/>
</dbReference>
<dbReference type="InterPro" id="IPR042103">
    <property type="entry name" value="SerRS_1_N_sf"/>
</dbReference>
<dbReference type="InterPro" id="IPR045864">
    <property type="entry name" value="aa-tRNA-synth_II/BPL/LPL"/>
</dbReference>
<comment type="catalytic activity">
    <reaction evidence="9">
        <text>tRNA(Sec) + L-serine + ATP = L-seryl-tRNA(Sec) + AMP + diphosphate + H(+)</text>
        <dbReference type="Rhea" id="RHEA:42580"/>
        <dbReference type="Rhea" id="RHEA-COMP:9742"/>
        <dbReference type="Rhea" id="RHEA-COMP:10128"/>
        <dbReference type="ChEBI" id="CHEBI:15378"/>
        <dbReference type="ChEBI" id="CHEBI:30616"/>
        <dbReference type="ChEBI" id="CHEBI:33019"/>
        <dbReference type="ChEBI" id="CHEBI:33384"/>
        <dbReference type="ChEBI" id="CHEBI:78442"/>
        <dbReference type="ChEBI" id="CHEBI:78533"/>
        <dbReference type="ChEBI" id="CHEBI:456215"/>
        <dbReference type="EC" id="6.1.1.11"/>
    </reaction>
</comment>
<dbReference type="InParanoid" id="A0A6P6XPT2"/>
<organism evidence="14 15">
    <name type="scientific">Dermatophagoides pteronyssinus</name>
    <name type="common">European house dust mite</name>
    <dbReference type="NCBI Taxonomy" id="6956"/>
    <lineage>
        <taxon>Eukaryota</taxon>
        <taxon>Metazoa</taxon>
        <taxon>Ecdysozoa</taxon>
        <taxon>Arthropoda</taxon>
        <taxon>Chelicerata</taxon>
        <taxon>Arachnida</taxon>
        <taxon>Acari</taxon>
        <taxon>Acariformes</taxon>
        <taxon>Sarcoptiformes</taxon>
        <taxon>Astigmata</taxon>
        <taxon>Psoroptidia</taxon>
        <taxon>Analgoidea</taxon>
        <taxon>Pyroglyphidae</taxon>
        <taxon>Dermatophagoidinae</taxon>
        <taxon>Dermatophagoides</taxon>
    </lineage>
</organism>
<dbReference type="Gene3D" id="3.30.930.10">
    <property type="entry name" value="Bira Bifunctional Protein, Domain 2"/>
    <property type="match status" value="1"/>
</dbReference>
<dbReference type="InterPro" id="IPR033729">
    <property type="entry name" value="SerRS_core"/>
</dbReference>
<evidence type="ECO:0000256" key="1">
    <source>
        <dbReference type="ARBA" id="ARBA00010728"/>
    </source>
</evidence>
<dbReference type="PIRSF" id="PIRSF001529">
    <property type="entry name" value="Ser-tRNA-synth_IIa"/>
    <property type="match status" value="1"/>
</dbReference>
<proteinExistence type="inferred from homology"/>
<evidence type="ECO:0000256" key="7">
    <source>
        <dbReference type="ARBA" id="ARBA00023146"/>
    </source>
</evidence>
<dbReference type="InterPro" id="IPR015866">
    <property type="entry name" value="Ser-tRNA-synth_1_N"/>
</dbReference>
<dbReference type="RefSeq" id="XP_027193874.1">
    <property type="nucleotide sequence ID" value="XM_027338073.1"/>
</dbReference>
<keyword evidence="14" id="KW-1185">Reference proteome</keyword>
<dbReference type="InterPro" id="IPR002314">
    <property type="entry name" value="aa-tRNA-synt_IIb"/>
</dbReference>
<dbReference type="OrthoDB" id="10264585at2759"/>
<dbReference type="PANTHER" id="PTHR11778">
    <property type="entry name" value="SERYL-TRNA SYNTHETASE"/>
    <property type="match status" value="1"/>
</dbReference>
<evidence type="ECO:0000313" key="14">
    <source>
        <dbReference type="Proteomes" id="UP000515146"/>
    </source>
</evidence>
<dbReference type="Pfam" id="PF02403">
    <property type="entry name" value="Seryl_tRNA_N"/>
    <property type="match status" value="1"/>
</dbReference>
<evidence type="ECO:0000256" key="5">
    <source>
        <dbReference type="ARBA" id="ARBA00022840"/>
    </source>
</evidence>
<dbReference type="Gene3D" id="1.10.287.40">
    <property type="entry name" value="Serine-tRNA synthetase, tRNA binding domain"/>
    <property type="match status" value="1"/>
</dbReference>
<dbReference type="AlphaFoldDB" id="A0A6P6XPT2"/>
<dbReference type="Proteomes" id="UP000515146">
    <property type="component" value="Unplaced"/>
</dbReference>
<dbReference type="SUPFAM" id="SSF46589">
    <property type="entry name" value="tRNA-binding arm"/>
    <property type="match status" value="1"/>
</dbReference>
<evidence type="ECO:0000256" key="4">
    <source>
        <dbReference type="ARBA" id="ARBA00022741"/>
    </source>
</evidence>
<feature type="binding site" evidence="11">
    <location>
        <position position="239"/>
    </location>
    <ligand>
        <name>L-serine</name>
        <dbReference type="ChEBI" id="CHEBI:33384"/>
    </ligand>
</feature>
<feature type="binding site" evidence="11">
    <location>
        <position position="270"/>
    </location>
    <ligand>
        <name>L-serine</name>
        <dbReference type="ChEBI" id="CHEBI:33384"/>
    </ligand>
</feature>
<dbReference type="GO" id="GO:0005524">
    <property type="term" value="F:ATP binding"/>
    <property type="evidence" value="ECO:0007669"/>
    <property type="project" value="UniProtKB-KW"/>
</dbReference>
<dbReference type="Pfam" id="PF00587">
    <property type="entry name" value="tRNA-synt_2b"/>
    <property type="match status" value="1"/>
</dbReference>
<evidence type="ECO:0000256" key="10">
    <source>
        <dbReference type="ARBA" id="ARBA00048823"/>
    </source>
</evidence>
<dbReference type="KEGG" id="dpte:113788607"/>
<sequence length="435" mass="49927">MIDINKLRVDKGGNPEIYRKSEIARGRDGSLVNAVIELDKTWVKAEFQVSELRRELNQISKEIAVLRKQKHDATDFIIKSTELKSLMTAKAAEANNFLQQRNHNLSLIGNLVHESVPNFVDEKHNPVVRTFGTIQEKNFSVLPYYTIMEKLNFVEMNKSSLIVGHRAYYLLGLGARLNQALFSYAQNFLQQYNYTLVQVPMFIKKSYMQKAAELQDFEESLYIINNSNDGNEDLCLIATSEQPLCCLHADQTFQRTELPVKYCGISSCFRKEAGSHGKDMRGIFRVHQFEKIEQFVITSPSSSADMLEQMIEISEKFYQSLELPYQVISIVSGGLNNAASKKYDLEAWFPATKEFRELVSCSNCTDYQSRDLNIRYGQVDSNQGEKQFVHLLNGTLCATERTLCCILENYQDEKGIRIPKVLQPYLSNLEYIPYE</sequence>
<feature type="site" description="Important for serine binding" evidence="11">
    <location>
        <position position="395"/>
    </location>
</feature>
<dbReference type="InterPro" id="IPR006195">
    <property type="entry name" value="aa-tRNA-synth_II"/>
</dbReference>
<evidence type="ECO:0000259" key="13">
    <source>
        <dbReference type="PROSITE" id="PS50862"/>
    </source>
</evidence>
<dbReference type="PROSITE" id="PS50862">
    <property type="entry name" value="AA_TRNA_LIGASE_II"/>
    <property type="match status" value="1"/>
</dbReference>
<dbReference type="PRINTS" id="PR00981">
    <property type="entry name" value="TRNASYNTHSER"/>
</dbReference>
<dbReference type="InterPro" id="IPR002317">
    <property type="entry name" value="Ser-tRNA-ligase_type_1"/>
</dbReference>
<evidence type="ECO:0000256" key="8">
    <source>
        <dbReference type="ARBA" id="ARBA00031113"/>
    </source>
</evidence>
<dbReference type="InterPro" id="IPR010978">
    <property type="entry name" value="tRNA-bd_arm"/>
</dbReference>
<dbReference type="GO" id="GO:0006434">
    <property type="term" value="P:seryl-tRNA aminoacylation"/>
    <property type="evidence" value="ECO:0007669"/>
    <property type="project" value="InterPro"/>
</dbReference>
<keyword evidence="5 12" id="KW-0067">ATP-binding</keyword>
<dbReference type="SUPFAM" id="SSF55681">
    <property type="entry name" value="Class II aaRS and biotin synthetases"/>
    <property type="match status" value="1"/>
</dbReference>
<feature type="binding site" evidence="11">
    <location>
        <position position="393"/>
    </location>
    <ligand>
        <name>L-serine</name>
        <dbReference type="ChEBI" id="CHEBI:33384"/>
    </ligand>
</feature>
<feature type="binding site" evidence="11">
    <location>
        <position position="293"/>
    </location>
    <ligand>
        <name>L-serine</name>
        <dbReference type="ChEBI" id="CHEBI:33384"/>
    </ligand>
</feature>
<feature type="binding site" evidence="12">
    <location>
        <begin position="270"/>
        <end position="272"/>
    </location>
    <ligand>
        <name>ATP</name>
        <dbReference type="ChEBI" id="CHEBI:30616"/>
    </ligand>
</feature>
<accession>A0A6P6XPT2</accession>
<dbReference type="GO" id="GO:0004828">
    <property type="term" value="F:serine-tRNA ligase activity"/>
    <property type="evidence" value="ECO:0007669"/>
    <property type="project" value="UniProtKB-EC"/>
</dbReference>
<evidence type="ECO:0000313" key="15">
    <source>
        <dbReference type="RefSeq" id="XP_027193874.1"/>
    </source>
</evidence>
<dbReference type="EC" id="6.1.1.11" evidence="2"/>
<evidence type="ECO:0000256" key="2">
    <source>
        <dbReference type="ARBA" id="ARBA00012840"/>
    </source>
</evidence>
<keyword evidence="7" id="KW-0030">Aminoacyl-tRNA synthetase</keyword>